<dbReference type="InterPro" id="IPR002698">
    <property type="entry name" value="FTHF_cligase"/>
</dbReference>
<reference evidence="6" key="1">
    <citation type="journal article" date="2021" name="PeerJ">
        <title>Extensive microbial diversity within the chicken gut microbiome revealed by metagenomics and culture.</title>
        <authorList>
            <person name="Gilroy R."/>
            <person name="Ravi A."/>
            <person name="Getino M."/>
            <person name="Pursley I."/>
            <person name="Horton D.L."/>
            <person name="Alikhan N.F."/>
            <person name="Baker D."/>
            <person name="Gharbi K."/>
            <person name="Hall N."/>
            <person name="Watson M."/>
            <person name="Adriaenssens E.M."/>
            <person name="Foster-Nyarko E."/>
            <person name="Jarju S."/>
            <person name="Secka A."/>
            <person name="Antonio M."/>
            <person name="Oren A."/>
            <person name="Chaudhuri R.R."/>
            <person name="La Ragione R."/>
            <person name="Hildebrand F."/>
            <person name="Pallen M.J."/>
        </authorList>
    </citation>
    <scope>NUCLEOTIDE SEQUENCE</scope>
    <source>
        <strain evidence="6">ChiSjej2B20-11307</strain>
    </source>
</reference>
<dbReference type="PIRSF" id="PIRSF006806">
    <property type="entry name" value="FTHF_cligase"/>
    <property type="match status" value="1"/>
</dbReference>
<dbReference type="NCBIfam" id="TIGR02727">
    <property type="entry name" value="MTHFS_bact"/>
    <property type="match status" value="1"/>
</dbReference>
<name>A0A9D2KK12_9FIRM</name>
<gene>
    <name evidence="6" type="ORF">H9798_04095</name>
</gene>
<keyword evidence="5" id="KW-0479">Metal-binding</keyword>
<dbReference type="PANTHER" id="PTHR23407">
    <property type="entry name" value="ATPASE INHIBITOR/5-FORMYLTETRAHYDROFOLATE CYCLO-LIGASE"/>
    <property type="match status" value="1"/>
</dbReference>
<dbReference type="Pfam" id="PF01812">
    <property type="entry name" value="5-FTHF_cyc-lig"/>
    <property type="match status" value="1"/>
</dbReference>
<dbReference type="EMBL" id="DXAK01000018">
    <property type="protein sequence ID" value="HJA06317.1"/>
    <property type="molecule type" value="Genomic_DNA"/>
</dbReference>
<comment type="cofactor">
    <cofactor evidence="5">
        <name>Mg(2+)</name>
        <dbReference type="ChEBI" id="CHEBI:18420"/>
    </cofactor>
</comment>
<keyword evidence="2 4" id="KW-0547">Nucleotide-binding</keyword>
<evidence type="ECO:0000256" key="2">
    <source>
        <dbReference type="ARBA" id="ARBA00022741"/>
    </source>
</evidence>
<dbReference type="AlphaFoldDB" id="A0A9D2KK12"/>
<dbReference type="GO" id="GO:0009396">
    <property type="term" value="P:folic acid-containing compound biosynthetic process"/>
    <property type="evidence" value="ECO:0007669"/>
    <property type="project" value="TreeGrafter"/>
</dbReference>
<protein>
    <recommendedName>
        <fullName evidence="5">5-formyltetrahydrofolate cyclo-ligase</fullName>
        <ecNumber evidence="5">6.3.3.2</ecNumber>
    </recommendedName>
</protein>
<dbReference type="GO" id="GO:0030272">
    <property type="term" value="F:5-formyltetrahydrofolate cyclo-ligase activity"/>
    <property type="evidence" value="ECO:0007669"/>
    <property type="project" value="UniProtKB-EC"/>
</dbReference>
<dbReference type="SUPFAM" id="SSF100950">
    <property type="entry name" value="NagB/RpiA/CoA transferase-like"/>
    <property type="match status" value="1"/>
</dbReference>
<keyword evidence="6" id="KW-0436">Ligase</keyword>
<dbReference type="PANTHER" id="PTHR23407:SF1">
    <property type="entry name" value="5-FORMYLTETRAHYDROFOLATE CYCLO-LIGASE"/>
    <property type="match status" value="1"/>
</dbReference>
<accession>A0A9D2KK12</accession>
<reference evidence="6" key="2">
    <citation type="submission" date="2021-04" db="EMBL/GenBank/DDBJ databases">
        <authorList>
            <person name="Gilroy R."/>
        </authorList>
    </citation>
    <scope>NUCLEOTIDE SEQUENCE</scope>
    <source>
        <strain evidence="6">ChiSjej2B20-11307</strain>
    </source>
</reference>
<dbReference type="InterPro" id="IPR037171">
    <property type="entry name" value="NagB/RpiA_transferase-like"/>
</dbReference>
<proteinExistence type="inferred from homology"/>
<feature type="binding site" evidence="4">
    <location>
        <begin position="133"/>
        <end position="141"/>
    </location>
    <ligand>
        <name>ATP</name>
        <dbReference type="ChEBI" id="CHEBI:30616"/>
    </ligand>
</feature>
<feature type="binding site" evidence="4">
    <location>
        <position position="55"/>
    </location>
    <ligand>
        <name>substrate</name>
    </ligand>
</feature>
<dbReference type="GO" id="GO:0046872">
    <property type="term" value="F:metal ion binding"/>
    <property type="evidence" value="ECO:0007669"/>
    <property type="project" value="UniProtKB-KW"/>
</dbReference>
<evidence type="ECO:0000313" key="7">
    <source>
        <dbReference type="Proteomes" id="UP000824223"/>
    </source>
</evidence>
<comment type="similarity">
    <text evidence="1 5">Belongs to the 5-formyltetrahydrofolate cyclo-ligase family.</text>
</comment>
<comment type="catalytic activity">
    <reaction evidence="5">
        <text>(6S)-5-formyl-5,6,7,8-tetrahydrofolate + ATP = (6R)-5,10-methenyltetrahydrofolate + ADP + phosphate</text>
        <dbReference type="Rhea" id="RHEA:10488"/>
        <dbReference type="ChEBI" id="CHEBI:30616"/>
        <dbReference type="ChEBI" id="CHEBI:43474"/>
        <dbReference type="ChEBI" id="CHEBI:57455"/>
        <dbReference type="ChEBI" id="CHEBI:57457"/>
        <dbReference type="ChEBI" id="CHEBI:456216"/>
        <dbReference type="EC" id="6.3.3.2"/>
    </reaction>
</comment>
<evidence type="ECO:0000256" key="3">
    <source>
        <dbReference type="ARBA" id="ARBA00022840"/>
    </source>
</evidence>
<sequence length="195" mass="22154">METKADIRKEALKLRSSFGEKERKAAEKKIAKRLLESSFYKEAESIYCYVSFRNEVDTAGIIEISLLLGKKVAVPRVSGQKKMEFFFISSRNDLNPGAWSIPEPGLWCRQAPKPDENALVILPGAAFDRAGRRIGYGGGYYDVYLERNTGCRKVALAFSAQCMERIPSEKHDVRTEFIVTEKETIICLKDYPQTR</sequence>
<keyword evidence="3 4" id="KW-0067">ATP-binding</keyword>
<feature type="binding site" evidence="4">
    <location>
        <begin position="4"/>
        <end position="8"/>
    </location>
    <ligand>
        <name>ATP</name>
        <dbReference type="ChEBI" id="CHEBI:30616"/>
    </ligand>
</feature>
<evidence type="ECO:0000313" key="6">
    <source>
        <dbReference type="EMBL" id="HJA06317.1"/>
    </source>
</evidence>
<organism evidence="6 7">
    <name type="scientific">Candidatus Mediterraneibacter pullicola</name>
    <dbReference type="NCBI Taxonomy" id="2838682"/>
    <lineage>
        <taxon>Bacteria</taxon>
        <taxon>Bacillati</taxon>
        <taxon>Bacillota</taxon>
        <taxon>Clostridia</taxon>
        <taxon>Lachnospirales</taxon>
        <taxon>Lachnospiraceae</taxon>
        <taxon>Mediterraneibacter</taxon>
    </lineage>
</organism>
<evidence type="ECO:0000256" key="5">
    <source>
        <dbReference type="RuleBase" id="RU361279"/>
    </source>
</evidence>
<dbReference type="GO" id="GO:0035999">
    <property type="term" value="P:tetrahydrofolate interconversion"/>
    <property type="evidence" value="ECO:0007669"/>
    <property type="project" value="TreeGrafter"/>
</dbReference>
<comment type="caution">
    <text evidence="6">The sequence shown here is derived from an EMBL/GenBank/DDBJ whole genome shotgun (WGS) entry which is preliminary data.</text>
</comment>
<dbReference type="Proteomes" id="UP000824223">
    <property type="component" value="Unassembled WGS sequence"/>
</dbReference>
<dbReference type="InterPro" id="IPR024185">
    <property type="entry name" value="FTHF_cligase-like_sf"/>
</dbReference>
<keyword evidence="5" id="KW-0460">Magnesium</keyword>
<evidence type="ECO:0000256" key="4">
    <source>
        <dbReference type="PIRSR" id="PIRSR006806-1"/>
    </source>
</evidence>
<evidence type="ECO:0000256" key="1">
    <source>
        <dbReference type="ARBA" id="ARBA00010638"/>
    </source>
</evidence>
<dbReference type="EC" id="6.3.3.2" evidence="5"/>
<feature type="binding site" evidence="4">
    <location>
        <position position="50"/>
    </location>
    <ligand>
        <name>substrate</name>
    </ligand>
</feature>
<dbReference type="GO" id="GO:0005524">
    <property type="term" value="F:ATP binding"/>
    <property type="evidence" value="ECO:0007669"/>
    <property type="project" value="UniProtKB-KW"/>
</dbReference>
<dbReference type="Gene3D" id="3.40.50.10420">
    <property type="entry name" value="NagB/RpiA/CoA transferase-like"/>
    <property type="match status" value="1"/>
</dbReference>